<evidence type="ECO:0000256" key="2">
    <source>
        <dbReference type="ARBA" id="ARBA00022857"/>
    </source>
</evidence>
<keyword evidence="2" id="KW-0521">NADP</keyword>
<organism evidence="4 5">
    <name type="scientific">Pedobacter aquae</name>
    <dbReference type="NCBI Taxonomy" id="2605747"/>
    <lineage>
        <taxon>Bacteria</taxon>
        <taxon>Pseudomonadati</taxon>
        <taxon>Bacteroidota</taxon>
        <taxon>Sphingobacteriia</taxon>
        <taxon>Sphingobacteriales</taxon>
        <taxon>Sphingobacteriaceae</taxon>
        <taxon>Pedobacter</taxon>
    </lineage>
</organism>
<dbReference type="InterPro" id="IPR008030">
    <property type="entry name" value="NmrA-like"/>
</dbReference>
<sequence length="290" mass="33320">MKKIAVLGATGMLGKPVTDELIKAGFEVTILARNIKKAKELFPQASIVFADLASRTTLSQALKGQEAVYLNLHIPQHAKPKDFMPETTGLLNLIEAAKENNIQRITYLSSLVKDYQGQNNFNWWVFDVKQKAVQILKSSKIPYTIFYPSSFMENFDKGSFMNGNQMNLAGKAEAKMYWISGADYGKQVAKSFEVLTDENREYNVQGPEAYYPEEAVRIFIDNYKRKRLNVFKTPIGVLKFMGKFSNKINYIYHILEALNKYEEKFVSQFTWDELGQPKETIKDYTIRIQK</sequence>
<dbReference type="PANTHER" id="PTHR42748">
    <property type="entry name" value="NITROGEN METABOLITE REPRESSION PROTEIN NMRA FAMILY MEMBER"/>
    <property type="match status" value="1"/>
</dbReference>
<keyword evidence="5" id="KW-1185">Reference proteome</keyword>
<protein>
    <submittedName>
        <fullName evidence="4">NAD(P)H-binding protein</fullName>
    </submittedName>
</protein>
<dbReference type="AlphaFoldDB" id="A0A5C0VGZ0"/>
<proteinExistence type="inferred from homology"/>
<dbReference type="InterPro" id="IPR051164">
    <property type="entry name" value="NmrA-like_oxidored"/>
</dbReference>
<dbReference type="SUPFAM" id="SSF51735">
    <property type="entry name" value="NAD(P)-binding Rossmann-fold domains"/>
    <property type="match status" value="1"/>
</dbReference>
<dbReference type="EMBL" id="CP043329">
    <property type="protein sequence ID" value="QEK51172.1"/>
    <property type="molecule type" value="Genomic_DNA"/>
</dbReference>
<comment type="similarity">
    <text evidence="1">Belongs to the NmrA-type oxidoreductase family.</text>
</comment>
<evidence type="ECO:0000313" key="4">
    <source>
        <dbReference type="EMBL" id="QEK51172.1"/>
    </source>
</evidence>
<dbReference type="Pfam" id="PF05368">
    <property type="entry name" value="NmrA"/>
    <property type="match status" value="1"/>
</dbReference>
<evidence type="ECO:0000259" key="3">
    <source>
        <dbReference type="Pfam" id="PF05368"/>
    </source>
</evidence>
<gene>
    <name evidence="4" type="ORF">FYC62_05400</name>
</gene>
<accession>A0A5C0VGZ0</accession>
<evidence type="ECO:0000256" key="1">
    <source>
        <dbReference type="ARBA" id="ARBA00006328"/>
    </source>
</evidence>
<reference evidence="4 5" key="1">
    <citation type="submission" date="2019-08" db="EMBL/GenBank/DDBJ databases">
        <title>Pedobacter sp. nov., isolated from Han river, South Korea.</title>
        <authorList>
            <person name="Lee D.-H."/>
            <person name="Kim Y.-S."/>
            <person name="Hwang E.-M."/>
            <person name="Le Tran T.C."/>
            <person name="Cha C.-J."/>
        </authorList>
    </citation>
    <scope>NUCLEOTIDE SEQUENCE [LARGE SCALE GENOMIC DNA]</scope>
    <source>
        <strain evidence="4 5">CJ43</strain>
    </source>
</reference>
<feature type="domain" description="NmrA-like" evidence="3">
    <location>
        <begin position="2"/>
        <end position="262"/>
    </location>
</feature>
<dbReference type="InterPro" id="IPR036291">
    <property type="entry name" value="NAD(P)-bd_dom_sf"/>
</dbReference>
<dbReference type="PANTHER" id="PTHR42748:SF7">
    <property type="entry name" value="NMRA LIKE REDOX SENSOR 1-RELATED"/>
    <property type="match status" value="1"/>
</dbReference>
<dbReference type="Gene3D" id="3.40.50.720">
    <property type="entry name" value="NAD(P)-binding Rossmann-like Domain"/>
    <property type="match status" value="1"/>
</dbReference>
<name>A0A5C0VGZ0_9SPHI</name>
<evidence type="ECO:0000313" key="5">
    <source>
        <dbReference type="Proteomes" id="UP000323653"/>
    </source>
</evidence>
<dbReference type="Proteomes" id="UP000323653">
    <property type="component" value="Chromosome"/>
</dbReference>
<dbReference type="RefSeq" id="WP_149074215.1">
    <property type="nucleotide sequence ID" value="NZ_CP043329.1"/>
</dbReference>
<dbReference type="KEGG" id="pej:FYC62_05400"/>